<reference evidence="1" key="1">
    <citation type="submission" date="2020-11" db="EMBL/GenBank/DDBJ databases">
        <title>Carbohydrate-dependent, anaerobic sulfur respiration: A novel catabolism in halophilic archaea.</title>
        <authorList>
            <person name="Sorokin D.Y."/>
            <person name="Messina E."/>
            <person name="Smedile F."/>
            <person name="La Cono V."/>
            <person name="Hallsworth J.E."/>
            <person name="Yakimov M.M."/>
        </authorList>
    </citation>
    <scope>NUCLEOTIDE SEQUENCE</scope>
    <source>
        <strain evidence="1">HSR12-1</strain>
    </source>
</reference>
<organism evidence="1 2">
    <name type="scientific">Halapricum desulfuricans</name>
    <dbReference type="NCBI Taxonomy" id="2841257"/>
    <lineage>
        <taxon>Archaea</taxon>
        <taxon>Methanobacteriati</taxon>
        <taxon>Methanobacteriota</taxon>
        <taxon>Stenosarchaea group</taxon>
        <taxon>Halobacteria</taxon>
        <taxon>Halobacteriales</taxon>
        <taxon>Haloarculaceae</taxon>
        <taxon>Halapricum</taxon>
    </lineage>
</organism>
<proteinExistence type="predicted"/>
<gene>
    <name evidence="1" type="ORF">HSR121_2290</name>
</gene>
<sequence>MATHDVPFDLSTTRLTVAAADSSSPVVCDPTRVSKSVTCDRVIL</sequence>
<dbReference type="Proteomes" id="UP000663525">
    <property type="component" value="Chromosome"/>
</dbReference>
<evidence type="ECO:0000313" key="1">
    <source>
        <dbReference type="EMBL" id="QSG06618.1"/>
    </source>
</evidence>
<dbReference type="EMBL" id="CP064787">
    <property type="protein sequence ID" value="QSG06618.1"/>
    <property type="molecule type" value="Genomic_DNA"/>
</dbReference>
<accession>A0A897N317</accession>
<dbReference type="AlphaFoldDB" id="A0A897N317"/>
<name>A0A897N317_9EURY</name>
<evidence type="ECO:0000313" key="2">
    <source>
        <dbReference type="Proteomes" id="UP000663525"/>
    </source>
</evidence>
<protein>
    <submittedName>
        <fullName evidence="1">Uncharacterized protein</fullName>
    </submittedName>
</protein>